<dbReference type="Proteomes" id="UP000694890">
    <property type="component" value="Linkage group LG2"/>
</dbReference>
<feature type="region of interest" description="Disordered" evidence="5">
    <location>
        <begin position="2731"/>
        <end position="2757"/>
    </location>
</feature>
<dbReference type="FunFam" id="2.130.10.10:FF:000254">
    <property type="entry name" value="dmX-like protein 2 isoform X2"/>
    <property type="match status" value="1"/>
</dbReference>
<sequence length="3060" mass="338087">MHLHQVLTGAVNPGDCCYSVGSVNDIPFTAYGSGCDVVILASDFECVQIIPGAQNGNIQVGCVECSHQLGRIAASYGNTVCIFEPLSSNPNKRHKQLNYQWQKTGQFFLDAITYNLAWDPQGNRILAATERLQLWAPPLADALIEEEDGQMTEDKPHPVLNDWNCVWQCKTAASVHIAKWSPDGEYFATVGKDDCLLKVWYPTTGWRSAVVVQDLSDKKPLPVHFSFVYLAHPRSVTGMSWRKTSKYMPKGSVCNVLLTSCEDGVCRLWSETLLPEDSLLGGQISENTQSFSSSLPGLAGNKDKIQHALESIHHLKHLRRGRRRSSALVAHSDLLPSQLGTQDAHTHRHIAHHANALCHFHISASINPNTDIPSVLADSAVFNPDDGTGGGGFVVHWLNNKDLSFTSSMDNFMLQLRKFSEQQLDQTAEDPLDPEGSPMKFDFDLDDMSDKASSEHGEEGEPGEQGSTKASSPGSSSSMPLPSMLLERKMETLTTEWNKSPDMLFTIHPTDGSFLVWHVKYLDEFNQGIFRQVQVSFSSRIPVAFPTGDANSLSKNILMYACTLTEGESAGAGEQGRMVQHISHSASASAGLGSPALAPPPTPRPGISPAVMMVSKHVDGSLNQWAVTFAERSAFSNVLTVSHKFRYCGHRFHLNDQACHTVLPLLLTSSHHNALLTPPSAPGSLEGEQPPTFPLPKGLPSRKQLRNAATRTFHDPNAIYSELILWRVDHIGPLSCTGGVSELARINSLHTSAFSNVAWLPTLVPSSVLGTYCNSASACFVASDGKNLRLYQAVVDARKLLDELSDPETSKLVGEVFNIVSQQSTARPGCIIELDVITNQCGANTQLLHVFQEDFILGYKPQKEPEAYTPAFPSGEDYQPAPFSEKFFLVVIEKDLNRNSVLQMWHLHLKSVQACVDEPSPDYSFQSQLMVPNQVVNADSSPETSPIRPLPRSASTANLQSASKLILSSKLVYSKRLDLPHGVEVTRATPSAGHLSSSSIYPVCLAPYLIVTTCSDSRVRFWRCAVEGDDGYSENEHDNRAYRWEPWALMNEEEDNNSAVCVSGRPVAVSCSYIGRLAVAFKQPRQGQLQGSGEDFSMHVSIYECESTGGSEWVLEQTLHLDDFTRPSSTLDPRVSVDSNLFVYSRSDLYMSRDHSSPNIKHYVHLDWLSKEDGSHILTVGVGSNILMYGRISGMVNEQTSSKEGVAVITLPLGGSIKQGIRSRWILLRSVDLLSSVDGTPSLPVSLSWVRDGILVVGMDCEMHVYAQWHQDKKPGEGEEGNLSSADIAGGQTTCSSSVFEGRARSKSVFEGSAAVDEALRAPAGLQEGGLFEAAHSLSPTLPQYHPTQLLELMDLGKVRRAKAILAHLVKCIAGEVAVVRDVEAGEGGARRHLSRTISVTGSTAKDTIVAGRDGGRDYTEINSIPPLPLYALMLADLDTSYKGPEEAAKGGKVADGEGTQKSTEDQYADLFQVPTVTTDDFVNFATDKPEKKSRVINLSQYGPTYFGPEHAQVLSSHLMHSSLPGLTRLEQMFLVALADTVATTSAEVTSSTDQQYTGGEALDECGLRYLLAMRLHTCLLTSLPPLYRMQLLHQGLSTCHFAWAFHSEAEEELLNMIPAMQRGDPQWSELRAVGVGWWIRNINTLRKMVEKLGKAAFQRHNDPLDAALFYLAMKKKAVLWGLFRSQHDEKMTQFFKNNFSEDRWRKAALKNAFSLLGKQRFEQSAAFFLLAGSLKDAIEVLMEKMEDLQLAMIVARLYEADFENSSTCQGLLYEKVLGCNRDGSGYHCSRLHPDPFLRSIAYWIMKDYTRALDTLLERIPKEDDENPDVMVKSCNPVVFSFYNYLRTHPLIIRRHFANPEGTATTVGLTAEKSSADEINLIERKLFFTTANAHFKVGCPVLALEVLSKIPKVTKKSGSSPLSKASSKVNVNSTQPLENGTQGGVDWGSPAAPAWGGNDSVGGLDWSQPVVKVEEDELKLDWGEDKDDDDDDDDDDGLTMKKAEPGPDGGSESGGPKLQRADSQGESEVDVIAEQLKFRACLKILMTELRTLATGFEVDGGKLRFQLYNWLEKEIAGMHKICNYKVEGKEEDSEGERWGERTASVDISDEALEQTEAGAYERHQMERRRLQAKQQHSERRKAWLRKNQALLRVFLSYCSLHGAKGGGVTSVRMELLFLLQESQQETTVKQLQSPLPLPTTLPLLSAFIAPTKTVIANPVLHLSNHIHDILHTISLMEAPPHPDIMDDRVNALHTLAASLSACVYQALCDSHSYSSQTEANQFTGMVYQGLLLSERKRLRTESIEEHITPNSAPAQWPGVSSLISLLTSAREEDQPRLNVLLCEAVVAVYLALLIHGLGTHSSNELFRLAAHPLNNRMWAAVFGGGAKVIIKPKRPEAPPVAPPQPPAEDVDRYRRRFNMRMLVPGRPVKETPATPPPVPTERPTYREKFIPPELSMWDYFVAKPFLPLSDSNALCDSDESGAEDDEDDDDAFLSDTQITEHSDPNSYSWALIRLVMVKLAHHNVKNFLPLTGLDFTDLPVTSPLSNAVLKTLENWEQLLLERMSKFDGPPPNYINTYPTDLSAGGGPAILRHKAMLEPDNTPFKTKNHQSFPARRLWHFLVKQEVLQETLIRYIFTKKRKQSESVENHMDRISPNCIAGASSPYKVEADLGYPGGKAKIIHKESDIIMAFAINKANSNEIVLASTHDVQEVDVSTLVAVQPYTWIGEDFDKESRSSDDIDHRSSHTNIAQASSVPFAPPQMPVSASMPWLGSGQTSMGASVIMKRNLNNVKRMTSHPIYQYYMTGAQDGSVRMFEWNRPQQLICFRQAGNARVTRLYFNSQGNKCGVADGEGFLSLWQVNQTSSNPKPYLSWQCHTKTCGDFAFITSSSLIATAGQSNDNRNVCLWDTLISPSNTMVHAFPCHENGATVLQYAPKQQLLITGGRKGFVCVFDIRQRQLLHTFQAHDSAIKALALDAFEDFFVTGSAEGNMKVWKLAGHGLMHSFSNEHAKQSIFRNIGAGVMQVETRPGNRIFTCGADGTLKMRVLPDRYNIPSSLVDVL</sequence>
<accession>A0AAJ7V7I6</accession>
<evidence type="ECO:0000256" key="3">
    <source>
        <dbReference type="ARBA" id="ARBA00022737"/>
    </source>
</evidence>
<dbReference type="PANTHER" id="PTHR13950:SF13">
    <property type="entry name" value="DMX-LIKE PROTEIN 2"/>
    <property type="match status" value="1"/>
</dbReference>
<evidence type="ECO:0000256" key="4">
    <source>
        <dbReference type="PROSITE-ProRule" id="PRU00221"/>
    </source>
</evidence>
<dbReference type="SUPFAM" id="SSF50978">
    <property type="entry name" value="WD40 repeat-like"/>
    <property type="match status" value="2"/>
</dbReference>
<dbReference type="InterPro" id="IPR001680">
    <property type="entry name" value="WD40_rpt"/>
</dbReference>
<dbReference type="InterPro" id="IPR052208">
    <property type="entry name" value="DmX-like/RAVE_component"/>
</dbReference>
<dbReference type="PROSITE" id="PS50082">
    <property type="entry name" value="WD_REPEATS_2"/>
    <property type="match status" value="2"/>
</dbReference>
<dbReference type="Gene3D" id="2.130.10.10">
    <property type="entry name" value="YVTN repeat-like/Quinoprotein amine dehydrogenase"/>
    <property type="match status" value="3"/>
</dbReference>
<feature type="region of interest" description="Disordered" evidence="5">
    <location>
        <begin position="677"/>
        <end position="697"/>
    </location>
</feature>
<dbReference type="KEGG" id="lcf:108887911"/>
<feature type="compositionally biased region" description="Basic and acidic residues" evidence="5">
    <location>
        <begin position="2731"/>
        <end position="2743"/>
    </location>
</feature>
<keyword evidence="1" id="KW-0597">Phosphoprotein</keyword>
<evidence type="ECO:0000313" key="8">
    <source>
        <dbReference type="RefSeq" id="XP_018539121.1"/>
    </source>
</evidence>
<feature type="compositionally biased region" description="Low complexity" evidence="5">
    <location>
        <begin position="1916"/>
        <end position="1928"/>
    </location>
</feature>
<name>A0AAJ7V7I6_LATCA</name>
<organism evidence="7 8">
    <name type="scientific">Lates calcarifer</name>
    <name type="common">Barramundi</name>
    <name type="synonym">Holocentrus calcarifer</name>
    <dbReference type="NCBI Taxonomy" id="8187"/>
    <lineage>
        <taxon>Eukaryota</taxon>
        <taxon>Metazoa</taxon>
        <taxon>Chordata</taxon>
        <taxon>Craniata</taxon>
        <taxon>Vertebrata</taxon>
        <taxon>Euteleostomi</taxon>
        <taxon>Actinopterygii</taxon>
        <taxon>Neopterygii</taxon>
        <taxon>Teleostei</taxon>
        <taxon>Neoteleostei</taxon>
        <taxon>Acanthomorphata</taxon>
        <taxon>Carangaria</taxon>
        <taxon>Carangaria incertae sedis</taxon>
        <taxon>Centropomidae</taxon>
        <taxon>Lates</taxon>
    </lineage>
</organism>
<evidence type="ECO:0000256" key="5">
    <source>
        <dbReference type="SAM" id="MobiDB-lite"/>
    </source>
</evidence>
<dbReference type="InterPro" id="IPR036322">
    <property type="entry name" value="WD40_repeat_dom_sf"/>
</dbReference>
<dbReference type="CTD" id="23312"/>
<evidence type="ECO:0000256" key="2">
    <source>
        <dbReference type="ARBA" id="ARBA00022574"/>
    </source>
</evidence>
<dbReference type="SMART" id="SM00320">
    <property type="entry name" value="WD40"/>
    <property type="match status" value="11"/>
</dbReference>
<evidence type="ECO:0000256" key="1">
    <source>
        <dbReference type="ARBA" id="ARBA00022553"/>
    </source>
</evidence>
<protein>
    <submittedName>
        <fullName evidence="8">DmX-like protein 2 isoform X1</fullName>
    </submittedName>
</protein>
<feature type="domain" description="RAVE complex protein Rav1 C-terminal" evidence="6">
    <location>
        <begin position="1501"/>
        <end position="1905"/>
    </location>
</feature>
<feature type="region of interest" description="Disordered" evidence="5">
    <location>
        <begin position="423"/>
        <end position="481"/>
    </location>
</feature>
<gene>
    <name evidence="8" type="primary">dmxl2</name>
</gene>
<feature type="repeat" description="WD" evidence="4">
    <location>
        <begin position="2962"/>
        <end position="3003"/>
    </location>
</feature>
<dbReference type="PANTHER" id="PTHR13950">
    <property type="entry name" value="RABCONNECTIN-RELATED"/>
    <property type="match status" value="1"/>
</dbReference>
<evidence type="ECO:0000259" key="6">
    <source>
        <dbReference type="Pfam" id="PF12234"/>
    </source>
</evidence>
<keyword evidence="3" id="KW-0677">Repeat</keyword>
<feature type="compositionally biased region" description="Polar residues" evidence="5">
    <location>
        <begin position="1929"/>
        <end position="1940"/>
    </location>
</feature>
<feature type="repeat" description="WD" evidence="4">
    <location>
        <begin position="2920"/>
        <end position="2961"/>
    </location>
</feature>
<evidence type="ECO:0000313" key="7">
    <source>
        <dbReference type="Proteomes" id="UP000694890"/>
    </source>
</evidence>
<reference evidence="8" key="1">
    <citation type="submission" date="2025-08" db="UniProtKB">
        <authorList>
            <consortium name="RefSeq"/>
        </authorList>
    </citation>
    <scope>IDENTIFICATION</scope>
    <source>
        <tissue evidence="8">Brain</tissue>
    </source>
</reference>
<dbReference type="PROSITE" id="PS50294">
    <property type="entry name" value="WD_REPEATS_REGION"/>
    <property type="match status" value="1"/>
</dbReference>
<dbReference type="FunFam" id="2.130.10.10:FF:000150">
    <property type="entry name" value="Dmx-like 2, isoform CRA_c"/>
    <property type="match status" value="1"/>
</dbReference>
<dbReference type="GO" id="GO:0043291">
    <property type="term" value="C:RAVE complex"/>
    <property type="evidence" value="ECO:0007669"/>
    <property type="project" value="TreeGrafter"/>
</dbReference>
<dbReference type="GeneID" id="108887911"/>
<feature type="region of interest" description="Disordered" evidence="5">
    <location>
        <begin position="1914"/>
        <end position="1965"/>
    </location>
</feature>
<feature type="compositionally biased region" description="Acidic residues" evidence="5">
    <location>
        <begin position="1977"/>
        <end position="1997"/>
    </location>
</feature>
<feature type="region of interest" description="Disordered" evidence="5">
    <location>
        <begin position="1977"/>
        <end position="2026"/>
    </location>
</feature>
<dbReference type="InterPro" id="IPR015943">
    <property type="entry name" value="WD40/YVTN_repeat-like_dom_sf"/>
</dbReference>
<feature type="compositionally biased region" description="Low complexity" evidence="5">
    <location>
        <begin position="464"/>
        <end position="481"/>
    </location>
</feature>
<proteinExistence type="predicted"/>
<keyword evidence="2 4" id="KW-0853">WD repeat</keyword>
<dbReference type="GO" id="GO:0007035">
    <property type="term" value="P:vacuolar acidification"/>
    <property type="evidence" value="ECO:0007669"/>
    <property type="project" value="TreeGrafter"/>
</dbReference>
<dbReference type="RefSeq" id="XP_018539121.1">
    <property type="nucleotide sequence ID" value="XM_018683605.2"/>
</dbReference>
<dbReference type="Pfam" id="PF00400">
    <property type="entry name" value="WD40"/>
    <property type="match status" value="3"/>
</dbReference>
<feature type="compositionally biased region" description="Basic and acidic residues" evidence="5">
    <location>
        <begin position="448"/>
        <end position="459"/>
    </location>
</feature>
<dbReference type="Pfam" id="PF12234">
    <property type="entry name" value="Rav1p_C"/>
    <property type="match status" value="1"/>
</dbReference>
<dbReference type="InterPro" id="IPR022033">
    <property type="entry name" value="Rav1p_C"/>
</dbReference>